<feature type="signal peptide" evidence="2">
    <location>
        <begin position="1"/>
        <end position="16"/>
    </location>
</feature>
<evidence type="ECO:0000313" key="3">
    <source>
        <dbReference type="EMBL" id="CAD5225812.1"/>
    </source>
</evidence>
<dbReference type="EMBL" id="CAJFCV020000004">
    <property type="protein sequence ID" value="CAG9115097.1"/>
    <property type="molecule type" value="Genomic_DNA"/>
</dbReference>
<protein>
    <submittedName>
        <fullName evidence="3">(pine wood nematode) hypothetical protein</fullName>
    </submittedName>
</protein>
<dbReference type="InterPro" id="IPR016187">
    <property type="entry name" value="CTDL_fold"/>
</dbReference>
<dbReference type="SUPFAM" id="SSF56436">
    <property type="entry name" value="C-type lectin-like"/>
    <property type="match status" value="1"/>
</dbReference>
<feature type="compositionally biased region" description="Low complexity" evidence="1">
    <location>
        <begin position="102"/>
        <end position="113"/>
    </location>
</feature>
<dbReference type="InterPro" id="IPR016186">
    <property type="entry name" value="C-type_lectin-like/link_sf"/>
</dbReference>
<evidence type="ECO:0000256" key="2">
    <source>
        <dbReference type="SAM" id="SignalP"/>
    </source>
</evidence>
<feature type="compositionally biased region" description="Polar residues" evidence="1">
    <location>
        <begin position="82"/>
        <end position="100"/>
    </location>
</feature>
<feature type="compositionally biased region" description="Polar residues" evidence="1">
    <location>
        <begin position="114"/>
        <end position="124"/>
    </location>
</feature>
<evidence type="ECO:0000313" key="4">
    <source>
        <dbReference type="Proteomes" id="UP000659654"/>
    </source>
</evidence>
<name>A0A811LCA4_BURXY</name>
<dbReference type="CDD" id="cd00037">
    <property type="entry name" value="CLECT"/>
    <property type="match status" value="1"/>
</dbReference>
<dbReference type="AlphaFoldDB" id="A0A811LCA4"/>
<dbReference type="Gene3D" id="3.10.100.10">
    <property type="entry name" value="Mannose-Binding Protein A, subunit A"/>
    <property type="match status" value="1"/>
</dbReference>
<sequence>MLLTFLLFSLTLNVLAAPGSSTSAPGPAPPATSDPAPAPPSSVPVSPGNATIGPSPVTPGNVTIEPGPVSPGNVTKGPGSVSPGNVTTPPAPVTGTSQKVDPSAPTANPATPSRGPSSPVTQPVETTTQSFINHKVLKKYMFTATAFWPVSQLSKYCSKYNLSPAVIPDEQSNQIINSRLLKRRPRLNLEGQDGRHFMDGVPLVPHAAIGLIFDKEKNKFTWLDGKSEVNYTNFLNPNEKDEAPKREKNSYYVQMLHCPPEERGKWLYVNETVYTTVLLCNHKSE</sequence>
<feature type="region of interest" description="Disordered" evidence="1">
    <location>
        <begin position="19"/>
        <end position="124"/>
    </location>
</feature>
<proteinExistence type="predicted"/>
<feature type="chain" id="PRO_5036221342" evidence="2">
    <location>
        <begin position="17"/>
        <end position="285"/>
    </location>
</feature>
<keyword evidence="4" id="KW-1185">Reference proteome</keyword>
<keyword evidence="2" id="KW-0732">Signal</keyword>
<dbReference type="EMBL" id="CAJFDI010000004">
    <property type="protein sequence ID" value="CAD5225812.1"/>
    <property type="molecule type" value="Genomic_DNA"/>
</dbReference>
<evidence type="ECO:0000256" key="1">
    <source>
        <dbReference type="SAM" id="MobiDB-lite"/>
    </source>
</evidence>
<organism evidence="3 4">
    <name type="scientific">Bursaphelenchus xylophilus</name>
    <name type="common">Pinewood nematode worm</name>
    <name type="synonym">Aphelenchoides xylophilus</name>
    <dbReference type="NCBI Taxonomy" id="6326"/>
    <lineage>
        <taxon>Eukaryota</taxon>
        <taxon>Metazoa</taxon>
        <taxon>Ecdysozoa</taxon>
        <taxon>Nematoda</taxon>
        <taxon>Chromadorea</taxon>
        <taxon>Rhabditida</taxon>
        <taxon>Tylenchina</taxon>
        <taxon>Tylenchomorpha</taxon>
        <taxon>Aphelenchoidea</taxon>
        <taxon>Aphelenchoididae</taxon>
        <taxon>Bursaphelenchus</taxon>
    </lineage>
</organism>
<gene>
    <name evidence="3" type="ORF">BXYJ_LOCUS8732</name>
</gene>
<reference evidence="3" key="1">
    <citation type="submission" date="2020-09" db="EMBL/GenBank/DDBJ databases">
        <authorList>
            <person name="Kikuchi T."/>
        </authorList>
    </citation>
    <scope>NUCLEOTIDE SEQUENCE</scope>
    <source>
        <strain evidence="3">Ka4C1</strain>
    </source>
</reference>
<accession>A0A811LCA4</accession>
<dbReference type="Proteomes" id="UP000659654">
    <property type="component" value="Unassembled WGS sequence"/>
</dbReference>
<comment type="caution">
    <text evidence="3">The sequence shown here is derived from an EMBL/GenBank/DDBJ whole genome shotgun (WGS) entry which is preliminary data.</text>
</comment>
<dbReference type="SMR" id="A0A811LCA4"/>
<dbReference type="Proteomes" id="UP000582659">
    <property type="component" value="Unassembled WGS sequence"/>
</dbReference>
<feature type="compositionally biased region" description="Pro residues" evidence="1">
    <location>
        <begin position="26"/>
        <end position="42"/>
    </location>
</feature>